<feature type="non-terminal residue" evidence="1">
    <location>
        <position position="1"/>
    </location>
</feature>
<reference evidence="1 2" key="1">
    <citation type="submission" date="2010-02" db="EMBL/GenBank/DDBJ databases">
        <authorList>
            <person name="Weinstock G."/>
            <person name="Sodergren E."/>
            <person name="Clifton S."/>
            <person name="Fulton L."/>
            <person name="Fulton B."/>
            <person name="Courtney L."/>
            <person name="Fronick C."/>
            <person name="Harrison M."/>
            <person name="Strong C."/>
            <person name="Farmer C."/>
            <person name="Delahaunty K."/>
            <person name="Markovic C."/>
            <person name="Hall O."/>
            <person name="Minx P."/>
            <person name="Tomlinson C."/>
            <person name="Mitreva M."/>
            <person name="Nelson J."/>
            <person name="Hou S."/>
            <person name="Wollam A."/>
            <person name="Pepin K.H."/>
            <person name="Johnson M."/>
            <person name="Bhonagiri V."/>
            <person name="Zhang X."/>
            <person name="Suruliraj S."/>
            <person name="Warren W."/>
            <person name="Chinwalla A."/>
            <person name="Mardis E.R."/>
            <person name="Wilson R.K."/>
        </authorList>
    </citation>
    <scope>NUCLEOTIDE SEQUENCE [LARGE SCALE GENOMIC DNA]</scope>
    <source>
        <strain evidence="1 2">ATCC 29315</strain>
    </source>
</reference>
<name>D4DS33_NEIEG</name>
<organism evidence="1 2">
    <name type="scientific">Neisseria elongata subsp. glycolytica ATCC 29315</name>
    <dbReference type="NCBI Taxonomy" id="546263"/>
    <lineage>
        <taxon>Bacteria</taxon>
        <taxon>Pseudomonadati</taxon>
        <taxon>Pseudomonadota</taxon>
        <taxon>Betaproteobacteria</taxon>
        <taxon>Neisseriales</taxon>
        <taxon>Neisseriaceae</taxon>
        <taxon>Neisseria</taxon>
    </lineage>
</organism>
<sequence length="103" mass="12109">SHFILNQKFDTTKILRCVNECDFNGLCSYSIINRRILSATETIAYDNQQIMRLLVSVIRKMYCSPFEAVAEISLERSYITIIKDSWFLEHGILLKPYLMSFYI</sequence>
<dbReference type="Proteomes" id="UP000005536">
    <property type="component" value="Unassembled WGS sequence"/>
</dbReference>
<proteinExistence type="predicted"/>
<evidence type="ECO:0000313" key="1">
    <source>
        <dbReference type="EMBL" id="EFE49353.1"/>
    </source>
</evidence>
<dbReference type="AlphaFoldDB" id="D4DS33"/>
<protein>
    <submittedName>
        <fullName evidence="1">Uncharacterized protein</fullName>
    </submittedName>
</protein>
<dbReference type="EMBL" id="ADBF01000167">
    <property type="protein sequence ID" value="EFE49353.1"/>
    <property type="molecule type" value="Genomic_DNA"/>
</dbReference>
<accession>D4DS33</accession>
<comment type="caution">
    <text evidence="1">The sequence shown here is derived from an EMBL/GenBank/DDBJ whole genome shotgun (WGS) entry which is preliminary data.</text>
</comment>
<gene>
    <name evidence="1" type="ORF">NEIELOOT_01876</name>
</gene>
<evidence type="ECO:0000313" key="2">
    <source>
        <dbReference type="Proteomes" id="UP000005536"/>
    </source>
</evidence>